<dbReference type="Gene3D" id="2.30.30.100">
    <property type="match status" value="1"/>
</dbReference>
<organism evidence="1 2">
    <name type="scientific">Enterococcus faecium</name>
    <name type="common">Streptococcus faecium</name>
    <dbReference type="NCBI Taxonomy" id="1352"/>
    <lineage>
        <taxon>Bacteria</taxon>
        <taxon>Bacillati</taxon>
        <taxon>Bacillota</taxon>
        <taxon>Bacilli</taxon>
        <taxon>Lactobacillales</taxon>
        <taxon>Enterococcaceae</taxon>
        <taxon>Enterococcus</taxon>
    </lineage>
</organism>
<dbReference type="RefSeq" id="WP_272471410.1">
    <property type="nucleotide sequence ID" value="NZ_JAMWMK010000012.1"/>
</dbReference>
<dbReference type="AlphaFoldDB" id="A0A9X4B6W3"/>
<reference evidence="1" key="1">
    <citation type="submission" date="2022-05" db="EMBL/GenBank/DDBJ databases">
        <title>Draft genome sequences of Clostridium perfringens strains isolated from Peru.</title>
        <authorList>
            <person name="Hurtado R."/>
            <person name="Lima L."/>
            <person name="Sousa T."/>
            <person name="Jaiswal A.K."/>
            <person name="Tiwari S."/>
            <person name="Maturrano L."/>
            <person name="Brenig B."/>
            <person name="Azevedo V."/>
        </authorList>
    </citation>
    <scope>NUCLEOTIDE SEQUENCE</scope>
    <source>
        <strain evidence="1">CP4</strain>
    </source>
</reference>
<dbReference type="EMBL" id="JAMWMK010000012">
    <property type="protein sequence ID" value="MDC4248089.1"/>
    <property type="molecule type" value="Genomic_DNA"/>
</dbReference>
<gene>
    <name evidence="1" type="ORF">M3X98_08465</name>
</gene>
<accession>A0A9X4B6W3</accession>
<dbReference type="Proteomes" id="UP001141166">
    <property type="component" value="Unassembled WGS sequence"/>
</dbReference>
<evidence type="ECO:0000313" key="1">
    <source>
        <dbReference type="EMBL" id="MDC4248089.1"/>
    </source>
</evidence>
<evidence type="ECO:0000313" key="2">
    <source>
        <dbReference type="Proteomes" id="UP001141166"/>
    </source>
</evidence>
<protein>
    <submittedName>
        <fullName evidence="1">Uncharacterized protein</fullName>
    </submittedName>
</protein>
<proteinExistence type="predicted"/>
<comment type="caution">
    <text evidence="1">The sequence shown here is derived from an EMBL/GenBank/DDBJ whole genome shotgun (WGS) entry which is preliminary data.</text>
</comment>
<name>A0A9X4B6W3_ENTFC</name>
<sequence length="88" mass="10311">MEKDKVEKVERKKLFGDLLWPKMVNQPVSVVTLDQKKLEGIIRAITKYEIHLEQVVDGKRTGELFILFKHSLKYIRCSSRNRKVAKGK</sequence>